<evidence type="ECO:0000313" key="4">
    <source>
        <dbReference type="Proteomes" id="UP000014760"/>
    </source>
</evidence>
<sequence length="152" mass="16767">MRERRDGVTRTAKEAVAEDIIEAFLKLESNECEMPIIAVYAEDLHIIPRIQPKEVDVISLADRKGAVEDALDMMSRTSLEPSRVTHTQKIRGSPSQEPSRGSTRPDQRKDPLSRLAPRSRSDSRNQTSIGGTAEAAKTDKPTMAEVLGRDAG</sequence>
<feature type="compositionally biased region" description="Basic and acidic residues" evidence="1">
    <location>
        <begin position="136"/>
        <end position="152"/>
    </location>
</feature>
<feature type="compositionally biased region" description="Polar residues" evidence="1">
    <location>
        <begin position="93"/>
        <end position="102"/>
    </location>
</feature>
<reference evidence="4" key="1">
    <citation type="submission" date="2012-12" db="EMBL/GenBank/DDBJ databases">
        <authorList>
            <person name="Hellsten U."/>
            <person name="Grimwood J."/>
            <person name="Chapman J.A."/>
            <person name="Shapiro H."/>
            <person name="Aerts A."/>
            <person name="Otillar R.P."/>
            <person name="Terry A.Y."/>
            <person name="Boore J.L."/>
            <person name="Simakov O."/>
            <person name="Marletaz F."/>
            <person name="Cho S.-J."/>
            <person name="Edsinger-Gonzales E."/>
            <person name="Havlak P."/>
            <person name="Kuo D.-H."/>
            <person name="Larsson T."/>
            <person name="Lv J."/>
            <person name="Arendt D."/>
            <person name="Savage R."/>
            <person name="Osoegawa K."/>
            <person name="de Jong P."/>
            <person name="Lindberg D.R."/>
            <person name="Seaver E.C."/>
            <person name="Weisblat D.A."/>
            <person name="Putnam N.H."/>
            <person name="Grigoriev I.V."/>
            <person name="Rokhsar D.S."/>
        </authorList>
    </citation>
    <scope>NUCLEOTIDE SEQUENCE</scope>
    <source>
        <strain evidence="4">I ESC-2004</strain>
    </source>
</reference>
<organism evidence="2">
    <name type="scientific">Capitella teleta</name>
    <name type="common">Polychaete worm</name>
    <dbReference type="NCBI Taxonomy" id="283909"/>
    <lineage>
        <taxon>Eukaryota</taxon>
        <taxon>Metazoa</taxon>
        <taxon>Spiralia</taxon>
        <taxon>Lophotrochozoa</taxon>
        <taxon>Annelida</taxon>
        <taxon>Polychaeta</taxon>
        <taxon>Sedentaria</taxon>
        <taxon>Scolecida</taxon>
        <taxon>Capitellidae</taxon>
        <taxon>Capitella</taxon>
    </lineage>
</organism>
<proteinExistence type="predicted"/>
<evidence type="ECO:0000313" key="3">
    <source>
        <dbReference type="EnsemblMetazoa" id="CapteP203741"/>
    </source>
</evidence>
<dbReference type="EMBL" id="KB298595">
    <property type="protein sequence ID" value="ELU09060.1"/>
    <property type="molecule type" value="Genomic_DNA"/>
</dbReference>
<name>R7USB2_CAPTE</name>
<dbReference type="EnsemblMetazoa" id="CapteT203741">
    <property type="protein sequence ID" value="CapteP203741"/>
    <property type="gene ID" value="CapteG203741"/>
</dbReference>
<dbReference type="HOGENOM" id="CLU_090443_0_0_1"/>
<gene>
    <name evidence="2" type="ORF">CAPTEDRAFT_203741</name>
</gene>
<feature type="compositionally biased region" description="Polar residues" evidence="1">
    <location>
        <begin position="75"/>
        <end position="87"/>
    </location>
</feature>
<dbReference type="AlphaFoldDB" id="R7USB2"/>
<feature type="compositionally biased region" description="Basic and acidic residues" evidence="1">
    <location>
        <begin position="103"/>
        <end position="112"/>
    </location>
</feature>
<evidence type="ECO:0000313" key="2">
    <source>
        <dbReference type="EMBL" id="ELU09060.1"/>
    </source>
</evidence>
<dbReference type="Proteomes" id="UP000014760">
    <property type="component" value="Unassembled WGS sequence"/>
</dbReference>
<accession>R7USB2</accession>
<protein>
    <submittedName>
        <fullName evidence="2 3">Uncharacterized protein</fullName>
    </submittedName>
</protein>
<evidence type="ECO:0000256" key="1">
    <source>
        <dbReference type="SAM" id="MobiDB-lite"/>
    </source>
</evidence>
<reference evidence="2 4" key="2">
    <citation type="journal article" date="2013" name="Nature">
        <title>Insights into bilaterian evolution from three spiralian genomes.</title>
        <authorList>
            <person name="Simakov O."/>
            <person name="Marletaz F."/>
            <person name="Cho S.J."/>
            <person name="Edsinger-Gonzales E."/>
            <person name="Havlak P."/>
            <person name="Hellsten U."/>
            <person name="Kuo D.H."/>
            <person name="Larsson T."/>
            <person name="Lv J."/>
            <person name="Arendt D."/>
            <person name="Savage R."/>
            <person name="Osoegawa K."/>
            <person name="de Jong P."/>
            <person name="Grimwood J."/>
            <person name="Chapman J.A."/>
            <person name="Shapiro H."/>
            <person name="Aerts A."/>
            <person name="Otillar R.P."/>
            <person name="Terry A.Y."/>
            <person name="Boore J.L."/>
            <person name="Grigoriev I.V."/>
            <person name="Lindberg D.R."/>
            <person name="Seaver E.C."/>
            <person name="Weisblat D.A."/>
            <person name="Putnam N.H."/>
            <person name="Rokhsar D.S."/>
        </authorList>
    </citation>
    <scope>NUCLEOTIDE SEQUENCE</scope>
    <source>
        <strain evidence="2 4">I ESC-2004</strain>
    </source>
</reference>
<reference evidence="3" key="3">
    <citation type="submission" date="2015-06" db="UniProtKB">
        <authorList>
            <consortium name="EnsemblMetazoa"/>
        </authorList>
    </citation>
    <scope>IDENTIFICATION</scope>
</reference>
<feature type="region of interest" description="Disordered" evidence="1">
    <location>
        <begin position="74"/>
        <end position="152"/>
    </location>
</feature>
<keyword evidence="4" id="KW-1185">Reference proteome</keyword>
<dbReference type="EMBL" id="AMQN01006545">
    <property type="status" value="NOT_ANNOTATED_CDS"/>
    <property type="molecule type" value="Genomic_DNA"/>
</dbReference>